<dbReference type="SUPFAM" id="SSF49265">
    <property type="entry name" value="Fibronectin type III"/>
    <property type="match status" value="1"/>
</dbReference>
<feature type="compositionally biased region" description="Pro residues" evidence="1">
    <location>
        <begin position="73"/>
        <end position="84"/>
    </location>
</feature>
<organism evidence="2 3">
    <name type="scientific">Protopolystoma xenopodis</name>
    <dbReference type="NCBI Taxonomy" id="117903"/>
    <lineage>
        <taxon>Eukaryota</taxon>
        <taxon>Metazoa</taxon>
        <taxon>Spiralia</taxon>
        <taxon>Lophotrochozoa</taxon>
        <taxon>Platyhelminthes</taxon>
        <taxon>Monogenea</taxon>
        <taxon>Polyopisthocotylea</taxon>
        <taxon>Polystomatidea</taxon>
        <taxon>Polystomatidae</taxon>
        <taxon>Protopolystoma</taxon>
    </lineage>
</organism>
<evidence type="ECO:0000256" key="1">
    <source>
        <dbReference type="SAM" id="MobiDB-lite"/>
    </source>
</evidence>
<name>A0A448WY58_9PLAT</name>
<dbReference type="InterPro" id="IPR013783">
    <property type="entry name" value="Ig-like_fold"/>
</dbReference>
<gene>
    <name evidence="2" type="ORF">PXEA_LOCUS16537</name>
</gene>
<evidence type="ECO:0000313" key="2">
    <source>
        <dbReference type="EMBL" id="VEL23097.1"/>
    </source>
</evidence>
<proteinExistence type="predicted"/>
<dbReference type="OrthoDB" id="9985779at2759"/>
<evidence type="ECO:0000313" key="3">
    <source>
        <dbReference type="Proteomes" id="UP000784294"/>
    </source>
</evidence>
<sequence length="142" mass="16258">MCFTLSFAPLPRPRYHSSHTHTHAQNWFFDNHQTPWPNVTIDAFEPGRVYQFRVAAVGVQGSRGFGPSSDGYPPQPRTPRPPSPPRNLTDAIWRLYSTGQASVLLTWREPEHHELPISEYTVSFWVLATVQSWGFCPSRHCI</sequence>
<feature type="region of interest" description="Disordered" evidence="1">
    <location>
        <begin position="63"/>
        <end position="84"/>
    </location>
</feature>
<protein>
    <recommendedName>
        <fullName evidence="4">Fibronectin type-III domain-containing protein</fullName>
    </recommendedName>
</protein>
<reference evidence="2" key="1">
    <citation type="submission" date="2018-11" db="EMBL/GenBank/DDBJ databases">
        <authorList>
            <consortium name="Pathogen Informatics"/>
        </authorList>
    </citation>
    <scope>NUCLEOTIDE SEQUENCE</scope>
</reference>
<dbReference type="EMBL" id="CAAALY010059986">
    <property type="protein sequence ID" value="VEL23097.1"/>
    <property type="molecule type" value="Genomic_DNA"/>
</dbReference>
<evidence type="ECO:0008006" key="4">
    <source>
        <dbReference type="Google" id="ProtNLM"/>
    </source>
</evidence>
<accession>A0A448WY58</accession>
<dbReference type="Proteomes" id="UP000784294">
    <property type="component" value="Unassembled WGS sequence"/>
</dbReference>
<dbReference type="InterPro" id="IPR036116">
    <property type="entry name" value="FN3_sf"/>
</dbReference>
<comment type="caution">
    <text evidence="2">The sequence shown here is derived from an EMBL/GenBank/DDBJ whole genome shotgun (WGS) entry which is preliminary data.</text>
</comment>
<keyword evidence="3" id="KW-1185">Reference proteome</keyword>
<dbReference type="AlphaFoldDB" id="A0A448WY58"/>
<dbReference type="Gene3D" id="2.60.40.10">
    <property type="entry name" value="Immunoglobulins"/>
    <property type="match status" value="1"/>
</dbReference>